<evidence type="ECO:0000256" key="1">
    <source>
        <dbReference type="ARBA" id="ARBA00004117"/>
    </source>
</evidence>
<protein>
    <recommendedName>
        <fullName evidence="9">Flagellar M-ring protein</fullName>
    </recommendedName>
</protein>
<evidence type="ECO:0000259" key="13">
    <source>
        <dbReference type="Pfam" id="PF08345"/>
    </source>
</evidence>
<feature type="transmembrane region" description="Helical" evidence="11">
    <location>
        <begin position="452"/>
        <end position="473"/>
    </location>
</feature>
<sequence>MPSGKFSRAFDWESNFELGGSVNGLGEFLARLGIARVAAMAVTAILMVGFFAFLIFRVTSPQMAPVYSGLDFEDSAAIVKELRTMGVQFEIKGDGESILVPRDQITSIRMSLAESGLPNKGQVGYEIFDQQNTLGATSFVQNLNHLRALEGELARTISSLSRVKSARVHLVLPERELFRREAKQPSASIVLEVRGALSVGEIRSVQHLVASAVDSLSPNMVSIVDSAGQLLASGSDGEENMLTTIGEERTLAIESRLRSRLEDLLSNVVGAGRARVQVSAELDMNRFTRTSESFDPNGQVVRSAQTRELSNNSKGAANGGQVSVANELPGASANQGDGTGASEQSATTEETINYEISKTTQTEVIEAGAIKRLSVAVVVDGLYVTNADGVAEYTPRSAAEIEQIRALVNTAIGYDQTRGDQVEVLNMQFAERPDLSFEPSEAGLFDFTRDDMFAAIEMAVTLLIALALVFFVMRPLIKKVLEPDEQPMLVTAQEAVDAAGNPVSASDPASPEEEAREKWLDEARSLGAAQIEAIERVGTLVQENPKQASMIIRNWLLEAA</sequence>
<comment type="subcellular location">
    <subcellularLocation>
        <location evidence="1 9">Bacterial flagellum basal body</location>
    </subcellularLocation>
    <subcellularLocation>
        <location evidence="2">Cell membrane</location>
        <topology evidence="2">Multi-pass membrane protein</topology>
    </subcellularLocation>
</comment>
<evidence type="ECO:0000256" key="2">
    <source>
        <dbReference type="ARBA" id="ARBA00004651"/>
    </source>
</evidence>
<dbReference type="PIRSF" id="PIRSF004862">
    <property type="entry name" value="FliF"/>
    <property type="match status" value="1"/>
</dbReference>
<gene>
    <name evidence="14" type="primary">fliF</name>
    <name evidence="14" type="ORF">GCM10007879_04140</name>
</gene>
<evidence type="ECO:0000256" key="4">
    <source>
        <dbReference type="ARBA" id="ARBA00022475"/>
    </source>
</evidence>
<feature type="compositionally biased region" description="Polar residues" evidence="10">
    <location>
        <begin position="305"/>
        <end position="324"/>
    </location>
</feature>
<feature type="region of interest" description="Disordered" evidence="10">
    <location>
        <begin position="499"/>
        <end position="519"/>
    </location>
</feature>
<dbReference type="EMBL" id="BSNI01000001">
    <property type="protein sequence ID" value="GLQ16165.1"/>
    <property type="molecule type" value="Genomic_DNA"/>
</dbReference>
<dbReference type="Pfam" id="PF01514">
    <property type="entry name" value="YscJ_FliF"/>
    <property type="match status" value="1"/>
</dbReference>
<dbReference type="InterPro" id="IPR013556">
    <property type="entry name" value="Flag_M-ring_C"/>
</dbReference>
<feature type="domain" description="Flagellar M-ring C-terminal" evidence="13">
    <location>
        <begin position="265"/>
        <end position="429"/>
    </location>
</feature>
<feature type="domain" description="Flagellar M-ring N-terminal" evidence="12">
    <location>
        <begin position="59"/>
        <end position="232"/>
    </location>
</feature>
<evidence type="ECO:0000256" key="6">
    <source>
        <dbReference type="ARBA" id="ARBA00022989"/>
    </source>
</evidence>
<evidence type="ECO:0000256" key="10">
    <source>
        <dbReference type="SAM" id="MobiDB-lite"/>
    </source>
</evidence>
<comment type="similarity">
    <text evidence="3 9">Belongs to the FliF family.</text>
</comment>
<keyword evidence="14" id="KW-0966">Cell projection</keyword>
<dbReference type="PANTHER" id="PTHR30046">
    <property type="entry name" value="FLAGELLAR M-RING PROTEIN"/>
    <property type="match status" value="1"/>
</dbReference>
<keyword evidence="5 11" id="KW-0812">Transmembrane</keyword>
<dbReference type="PRINTS" id="PR01009">
    <property type="entry name" value="FLGMRINGFLIF"/>
</dbReference>
<evidence type="ECO:0000256" key="11">
    <source>
        <dbReference type="SAM" id="Phobius"/>
    </source>
</evidence>
<evidence type="ECO:0000256" key="3">
    <source>
        <dbReference type="ARBA" id="ARBA00007971"/>
    </source>
</evidence>
<evidence type="ECO:0000259" key="12">
    <source>
        <dbReference type="Pfam" id="PF01514"/>
    </source>
</evidence>
<dbReference type="InterPro" id="IPR000067">
    <property type="entry name" value="FlgMring_FliF"/>
</dbReference>
<comment type="function">
    <text evidence="9">The M ring may be actively involved in energy transduction.</text>
</comment>
<dbReference type="Pfam" id="PF08345">
    <property type="entry name" value="YscJ_FliF_C"/>
    <property type="match status" value="1"/>
</dbReference>
<accession>A0ABQ5UMV5</accession>
<organism evidence="14 15">
    <name type="scientific">Maritalea porphyrae</name>
    <dbReference type="NCBI Taxonomy" id="880732"/>
    <lineage>
        <taxon>Bacteria</taxon>
        <taxon>Pseudomonadati</taxon>
        <taxon>Pseudomonadota</taxon>
        <taxon>Alphaproteobacteria</taxon>
        <taxon>Hyphomicrobiales</taxon>
        <taxon>Devosiaceae</taxon>
        <taxon>Maritalea</taxon>
    </lineage>
</organism>
<reference evidence="14" key="1">
    <citation type="journal article" date="2014" name="Int. J. Syst. Evol. Microbiol.">
        <title>Complete genome of a new Firmicutes species belonging to the dominant human colonic microbiota ('Ruminococcus bicirculans') reveals two chromosomes and a selective capacity to utilize plant glucans.</title>
        <authorList>
            <consortium name="NISC Comparative Sequencing Program"/>
            <person name="Wegmann U."/>
            <person name="Louis P."/>
            <person name="Goesmann A."/>
            <person name="Henrissat B."/>
            <person name="Duncan S.H."/>
            <person name="Flint H.J."/>
        </authorList>
    </citation>
    <scope>NUCLEOTIDE SEQUENCE</scope>
    <source>
        <strain evidence="14">NBRC 107169</strain>
    </source>
</reference>
<dbReference type="InterPro" id="IPR045851">
    <property type="entry name" value="AMP-bd_C_sf"/>
</dbReference>
<keyword evidence="4" id="KW-1003">Cell membrane</keyword>
<feature type="transmembrane region" description="Helical" evidence="11">
    <location>
        <begin position="37"/>
        <end position="56"/>
    </location>
</feature>
<evidence type="ECO:0000256" key="9">
    <source>
        <dbReference type="PIRNR" id="PIRNR004862"/>
    </source>
</evidence>
<keyword evidence="6 11" id="KW-1133">Transmembrane helix</keyword>
<dbReference type="Gene3D" id="3.30.300.30">
    <property type="match status" value="1"/>
</dbReference>
<evidence type="ECO:0000313" key="15">
    <source>
        <dbReference type="Proteomes" id="UP001161405"/>
    </source>
</evidence>
<name>A0ABQ5UMV5_9HYPH</name>
<keyword evidence="14" id="KW-0969">Cilium</keyword>
<feature type="compositionally biased region" description="Polar residues" evidence="10">
    <location>
        <begin position="332"/>
        <end position="351"/>
    </location>
</feature>
<keyword evidence="7 11" id="KW-0472">Membrane</keyword>
<reference evidence="14" key="2">
    <citation type="submission" date="2023-01" db="EMBL/GenBank/DDBJ databases">
        <title>Draft genome sequence of Maritalea porphyrae strain NBRC 107169.</title>
        <authorList>
            <person name="Sun Q."/>
            <person name="Mori K."/>
        </authorList>
    </citation>
    <scope>NUCLEOTIDE SEQUENCE</scope>
    <source>
        <strain evidence="14">NBRC 107169</strain>
    </source>
</reference>
<dbReference type="InterPro" id="IPR043427">
    <property type="entry name" value="YscJ/FliF"/>
</dbReference>
<keyword evidence="14" id="KW-0282">Flagellum</keyword>
<dbReference type="Proteomes" id="UP001161405">
    <property type="component" value="Unassembled WGS sequence"/>
</dbReference>
<evidence type="ECO:0000256" key="8">
    <source>
        <dbReference type="ARBA" id="ARBA00023143"/>
    </source>
</evidence>
<feature type="region of interest" description="Disordered" evidence="10">
    <location>
        <begin position="305"/>
        <end position="351"/>
    </location>
</feature>
<keyword evidence="8 9" id="KW-0975">Bacterial flagellum</keyword>
<dbReference type="NCBIfam" id="TIGR00206">
    <property type="entry name" value="fliF"/>
    <property type="match status" value="1"/>
</dbReference>
<keyword evidence="15" id="KW-1185">Reference proteome</keyword>
<dbReference type="InterPro" id="IPR006182">
    <property type="entry name" value="FliF_N_dom"/>
</dbReference>
<evidence type="ECO:0000313" key="14">
    <source>
        <dbReference type="EMBL" id="GLQ16165.1"/>
    </source>
</evidence>
<comment type="caution">
    <text evidence="14">The sequence shown here is derived from an EMBL/GenBank/DDBJ whole genome shotgun (WGS) entry which is preliminary data.</text>
</comment>
<proteinExistence type="inferred from homology"/>
<evidence type="ECO:0000256" key="5">
    <source>
        <dbReference type="ARBA" id="ARBA00022692"/>
    </source>
</evidence>
<dbReference type="PANTHER" id="PTHR30046:SF0">
    <property type="entry name" value="FLAGELLAR M-RING PROTEIN"/>
    <property type="match status" value="1"/>
</dbReference>
<evidence type="ECO:0000256" key="7">
    <source>
        <dbReference type="ARBA" id="ARBA00023136"/>
    </source>
</evidence>